<keyword evidence="4 8" id="KW-0808">Transferase</keyword>
<dbReference type="Gene3D" id="3.90.360.10">
    <property type="entry name" value="Histone acetyl transferase 1 (HAT1), N-terminal domain"/>
    <property type="match status" value="1"/>
</dbReference>
<dbReference type="InterPro" id="IPR037113">
    <property type="entry name" value="Hat1_N_sf"/>
</dbReference>
<dbReference type="Proteomes" id="UP000187429">
    <property type="component" value="Unassembled WGS sequence"/>
</dbReference>
<evidence type="ECO:0000256" key="4">
    <source>
        <dbReference type="ARBA" id="ARBA00022679"/>
    </source>
</evidence>
<dbReference type="Pfam" id="PF10394">
    <property type="entry name" value="Hat1_N"/>
    <property type="match status" value="1"/>
</dbReference>
<dbReference type="GO" id="GO:0005634">
    <property type="term" value="C:nucleus"/>
    <property type="evidence" value="ECO:0007669"/>
    <property type="project" value="InterPro"/>
</dbReference>
<evidence type="ECO:0000256" key="1">
    <source>
        <dbReference type="ARBA" id="ARBA00010543"/>
    </source>
</evidence>
<dbReference type="GO" id="GO:0004402">
    <property type="term" value="F:histone acetyltransferase activity"/>
    <property type="evidence" value="ECO:0007669"/>
    <property type="project" value="InterPro"/>
</dbReference>
<dbReference type="InterPro" id="IPR019467">
    <property type="entry name" value="Hat1_N"/>
</dbReference>
<evidence type="ECO:0000256" key="6">
    <source>
        <dbReference type="ARBA" id="ARBA00048017"/>
    </source>
</evidence>
<sequence>MNSLDPEVAAKWVTNSNDATIIRLFSGEDTMTIEKYLDKKHDKKELGKLESDVDIVEFNPDFTYTIYGDLERIFGYKNLEISVNISSGSLKTYLQIDYDSKIDDLEHTSNVVIKSDEVEAPIKNFLSDDLIPSRLEFAAQVSDDTINFRPIGKKVFEYTLENESHSKYIIYESDFTDSNFVSFHKRLQAFVMFYIEGGQYIDDTDKKWTVYTFQFLILPPFQQFGHGSNLYNYIREAAAANPQVYDLTVEDPNESFDDMRDKNDLRFLIKSGNINLLKEIKPLRSLKEEMGKLKFSTKQLTRIFELGHLYHLKSKSTESEDMRNYRVCVKKRIFKQNYDILISLSDAERKDKLKDTFNNVYQDYLRILSLV</sequence>
<dbReference type="InterPro" id="IPR016181">
    <property type="entry name" value="Acyl_CoA_acyltransferase"/>
</dbReference>
<dbReference type="EMBL" id="LSSM01000028">
    <property type="protein sequence ID" value="OMJ30320.1"/>
    <property type="molecule type" value="Genomic_DNA"/>
</dbReference>
<dbReference type="EC" id="2.3.1.48" evidence="2"/>
<feature type="domain" description="Histone acetyl transferase HAT1 N-terminal" evidence="7">
    <location>
        <begin position="12"/>
        <end position="196"/>
    </location>
</feature>
<dbReference type="GO" id="GO:0000781">
    <property type="term" value="C:chromosome, telomeric region"/>
    <property type="evidence" value="ECO:0007669"/>
    <property type="project" value="GOC"/>
</dbReference>
<evidence type="ECO:0000313" key="9">
    <source>
        <dbReference type="Proteomes" id="UP000187429"/>
    </source>
</evidence>
<dbReference type="PANTHER" id="PTHR12046">
    <property type="entry name" value="HISTONE ACETYLTRANSFERASE TYPE B CATALYTIC SUBUNIT"/>
    <property type="match status" value="1"/>
</dbReference>
<dbReference type="InterPro" id="IPR017380">
    <property type="entry name" value="Hist_AcTrfase_B-typ_cat-su"/>
</dbReference>
<protein>
    <recommendedName>
        <fullName evidence="3">Histone acetyltransferase type B catalytic subunit</fullName>
        <ecNumber evidence="2">2.3.1.48</ecNumber>
    </recommendedName>
</protein>
<evidence type="ECO:0000313" key="8">
    <source>
        <dbReference type="EMBL" id="OMJ30320.1"/>
    </source>
</evidence>
<gene>
    <name evidence="8" type="ORF">AYI69_g137</name>
</gene>
<accession>A0A1R1YTZ6</accession>
<comment type="similarity">
    <text evidence="1">Belongs to the HAT1 family.</text>
</comment>
<name>A0A1R1YTZ6_9FUNG</name>
<dbReference type="Gene3D" id="3.40.630.30">
    <property type="match status" value="2"/>
</dbReference>
<comment type="caution">
    <text evidence="8">The sequence shown here is derived from an EMBL/GenBank/DDBJ whole genome shotgun (WGS) entry which is preliminary data.</text>
</comment>
<evidence type="ECO:0000256" key="2">
    <source>
        <dbReference type="ARBA" id="ARBA00013184"/>
    </source>
</evidence>
<evidence type="ECO:0000256" key="5">
    <source>
        <dbReference type="ARBA" id="ARBA00023315"/>
    </source>
</evidence>
<dbReference type="OrthoDB" id="10253098at2759"/>
<organism evidence="8 9">
    <name type="scientific">Smittium culicis</name>
    <dbReference type="NCBI Taxonomy" id="133412"/>
    <lineage>
        <taxon>Eukaryota</taxon>
        <taxon>Fungi</taxon>
        <taxon>Fungi incertae sedis</taxon>
        <taxon>Zoopagomycota</taxon>
        <taxon>Kickxellomycotina</taxon>
        <taxon>Harpellomycetes</taxon>
        <taxon>Harpellales</taxon>
        <taxon>Legeriomycetaceae</taxon>
        <taxon>Smittium</taxon>
    </lineage>
</organism>
<dbReference type="AlphaFoldDB" id="A0A1R1YTZ6"/>
<reference evidence="9" key="1">
    <citation type="submission" date="2017-01" db="EMBL/GenBank/DDBJ databases">
        <authorList>
            <person name="Wang Y."/>
            <person name="White M."/>
            <person name="Kvist S."/>
            <person name="Moncalvo J.-M."/>
        </authorList>
    </citation>
    <scope>NUCLEOTIDE SEQUENCE [LARGE SCALE GENOMIC DNA]</scope>
    <source>
        <strain evidence="9">ID-206-W2</strain>
    </source>
</reference>
<keyword evidence="9" id="KW-1185">Reference proteome</keyword>
<evidence type="ECO:0000256" key="3">
    <source>
        <dbReference type="ARBA" id="ARBA00021268"/>
    </source>
</evidence>
<dbReference type="GO" id="GO:0031509">
    <property type="term" value="P:subtelomeric heterochromatin formation"/>
    <property type="evidence" value="ECO:0007669"/>
    <property type="project" value="InterPro"/>
</dbReference>
<comment type="catalytic activity">
    <reaction evidence="6">
        <text>L-lysyl-[protein] + acetyl-CoA = N(6)-acetyl-L-lysyl-[protein] + CoA + H(+)</text>
        <dbReference type="Rhea" id="RHEA:45948"/>
        <dbReference type="Rhea" id="RHEA-COMP:9752"/>
        <dbReference type="Rhea" id="RHEA-COMP:10731"/>
        <dbReference type="ChEBI" id="CHEBI:15378"/>
        <dbReference type="ChEBI" id="CHEBI:29969"/>
        <dbReference type="ChEBI" id="CHEBI:57287"/>
        <dbReference type="ChEBI" id="CHEBI:57288"/>
        <dbReference type="ChEBI" id="CHEBI:61930"/>
        <dbReference type="EC" id="2.3.1.48"/>
    </reaction>
</comment>
<proteinExistence type="inferred from homology"/>
<keyword evidence="5" id="KW-0012">Acyltransferase</keyword>
<dbReference type="SUPFAM" id="SSF55729">
    <property type="entry name" value="Acyl-CoA N-acyltransferases (Nat)"/>
    <property type="match status" value="1"/>
</dbReference>
<evidence type="ECO:0000259" key="7">
    <source>
        <dbReference type="Pfam" id="PF10394"/>
    </source>
</evidence>